<dbReference type="SUPFAM" id="SSF46689">
    <property type="entry name" value="Homeodomain-like"/>
    <property type="match status" value="1"/>
</dbReference>
<name>A0A2T0QXM4_9ACTN</name>
<evidence type="ECO:0000313" key="7">
    <source>
        <dbReference type="Proteomes" id="UP000238083"/>
    </source>
</evidence>
<dbReference type="Pfam" id="PF00440">
    <property type="entry name" value="TetR_N"/>
    <property type="match status" value="1"/>
</dbReference>
<dbReference type="PROSITE" id="PS50977">
    <property type="entry name" value="HTH_TETR_2"/>
    <property type="match status" value="1"/>
</dbReference>
<reference evidence="6 7" key="1">
    <citation type="submission" date="2018-03" db="EMBL/GenBank/DDBJ databases">
        <title>Genomic Encyclopedia of Archaeal and Bacterial Type Strains, Phase II (KMG-II): from individual species to whole genera.</title>
        <authorList>
            <person name="Goeker M."/>
        </authorList>
    </citation>
    <scope>NUCLEOTIDE SEQUENCE [LARGE SCALE GENOMIC DNA]</scope>
    <source>
        <strain evidence="6 7">DSM 19711</strain>
    </source>
</reference>
<dbReference type="OrthoDB" id="4541465at2"/>
<evidence type="ECO:0000256" key="4">
    <source>
        <dbReference type="PROSITE-ProRule" id="PRU00335"/>
    </source>
</evidence>
<dbReference type="InterPro" id="IPR001647">
    <property type="entry name" value="HTH_TetR"/>
</dbReference>
<dbReference type="Proteomes" id="UP000238083">
    <property type="component" value="Unassembled WGS sequence"/>
</dbReference>
<dbReference type="GO" id="GO:0003677">
    <property type="term" value="F:DNA binding"/>
    <property type="evidence" value="ECO:0007669"/>
    <property type="project" value="UniProtKB-UniRule"/>
</dbReference>
<dbReference type="InterPro" id="IPR009057">
    <property type="entry name" value="Homeodomain-like_sf"/>
</dbReference>
<protein>
    <submittedName>
        <fullName evidence="6">TetR family transcriptional regulator</fullName>
    </submittedName>
</protein>
<feature type="DNA-binding region" description="H-T-H motif" evidence="4">
    <location>
        <begin position="39"/>
        <end position="58"/>
    </location>
</feature>
<sequence>MATCLADPDGRTDTRTDTRTTLLEAAQRTFAHKGYSAVGINEVLVSVGVPKGSFYHYFSSKDAFGEAVLKHYYEQYLADMDQILASPDLDWAQRILAYFDSWRLTQSLDDCQGRCLAVKLGAEVADMSEAMRATLKDGTTGIVDRLEQALDAGAEDGSVTLGDEAGTVARSLYELWMGASILAKVYRNLTSMDNAMTTTRRLIGA</sequence>
<feature type="domain" description="HTH tetR-type" evidence="5">
    <location>
        <begin position="16"/>
        <end position="76"/>
    </location>
</feature>
<keyword evidence="1" id="KW-0805">Transcription regulation</keyword>
<gene>
    <name evidence="6" type="ORF">CLV37_116130</name>
</gene>
<keyword evidence="3" id="KW-0804">Transcription</keyword>
<accession>A0A2T0QXM4</accession>
<dbReference type="Gene3D" id="1.10.357.10">
    <property type="entry name" value="Tetracycline Repressor, domain 2"/>
    <property type="match status" value="1"/>
</dbReference>
<dbReference type="EMBL" id="PVZF01000016">
    <property type="protein sequence ID" value="PRY10577.1"/>
    <property type="molecule type" value="Genomic_DNA"/>
</dbReference>
<comment type="caution">
    <text evidence="6">The sequence shown here is derived from an EMBL/GenBank/DDBJ whole genome shotgun (WGS) entry which is preliminary data.</text>
</comment>
<dbReference type="InterPro" id="IPR036271">
    <property type="entry name" value="Tet_transcr_reg_TetR-rel_C_sf"/>
</dbReference>
<dbReference type="InterPro" id="IPR011075">
    <property type="entry name" value="TetR_C"/>
</dbReference>
<dbReference type="PRINTS" id="PR00455">
    <property type="entry name" value="HTHTETR"/>
</dbReference>
<proteinExistence type="predicted"/>
<dbReference type="PANTHER" id="PTHR47506:SF6">
    <property type="entry name" value="HTH-TYPE TRANSCRIPTIONAL REPRESSOR NEMR"/>
    <property type="match status" value="1"/>
</dbReference>
<evidence type="ECO:0000256" key="3">
    <source>
        <dbReference type="ARBA" id="ARBA00023163"/>
    </source>
</evidence>
<dbReference type="RefSeq" id="WP_106215304.1">
    <property type="nucleotide sequence ID" value="NZ_PVZF01000016.1"/>
</dbReference>
<organism evidence="6 7">
    <name type="scientific">Kineococcus rhizosphaerae</name>
    <dbReference type="NCBI Taxonomy" id="559628"/>
    <lineage>
        <taxon>Bacteria</taxon>
        <taxon>Bacillati</taxon>
        <taxon>Actinomycetota</taxon>
        <taxon>Actinomycetes</taxon>
        <taxon>Kineosporiales</taxon>
        <taxon>Kineosporiaceae</taxon>
        <taxon>Kineococcus</taxon>
    </lineage>
</organism>
<evidence type="ECO:0000256" key="2">
    <source>
        <dbReference type="ARBA" id="ARBA00023125"/>
    </source>
</evidence>
<dbReference type="PANTHER" id="PTHR47506">
    <property type="entry name" value="TRANSCRIPTIONAL REGULATORY PROTEIN"/>
    <property type="match status" value="1"/>
</dbReference>
<evidence type="ECO:0000313" key="6">
    <source>
        <dbReference type="EMBL" id="PRY10577.1"/>
    </source>
</evidence>
<dbReference type="SUPFAM" id="SSF48498">
    <property type="entry name" value="Tetracyclin repressor-like, C-terminal domain"/>
    <property type="match status" value="1"/>
</dbReference>
<dbReference type="AlphaFoldDB" id="A0A2T0QXM4"/>
<evidence type="ECO:0000256" key="1">
    <source>
        <dbReference type="ARBA" id="ARBA00023015"/>
    </source>
</evidence>
<keyword evidence="2 4" id="KW-0238">DNA-binding</keyword>
<evidence type="ECO:0000259" key="5">
    <source>
        <dbReference type="PROSITE" id="PS50977"/>
    </source>
</evidence>
<keyword evidence="7" id="KW-1185">Reference proteome</keyword>
<dbReference type="Pfam" id="PF16925">
    <property type="entry name" value="TetR_C_13"/>
    <property type="match status" value="1"/>
</dbReference>